<comment type="cofactor">
    <cofactor evidence="9">
        <name>Mn(2+)</name>
        <dbReference type="ChEBI" id="CHEBI:29035"/>
    </cofactor>
    <cofactor evidence="9">
        <name>Fe(2+)</name>
        <dbReference type="ChEBI" id="CHEBI:29033"/>
    </cofactor>
    <text evidence="9">Binds 1 Mn(2+) or Fe(2+) ion per subunit.</text>
</comment>
<reference evidence="10 11" key="2">
    <citation type="submission" date="2016-08" db="EMBL/GenBank/DDBJ databases">
        <title>Orenia metallireducens sp. nov. strain Z6, a Novel Metal-reducing Firmicute from the Deep Subsurface.</title>
        <authorList>
            <person name="Maxim B.I."/>
            <person name="Kenneth K."/>
            <person name="Flynn T.M."/>
            <person name="Oloughlin E.J."/>
            <person name="Locke R.A."/>
            <person name="Weber J.R."/>
            <person name="Egan S.M."/>
            <person name="Mackie R.I."/>
            <person name="Cann I.K."/>
        </authorList>
    </citation>
    <scope>NUCLEOTIDE SEQUENCE [LARGE SCALE GENOMIC DNA]</scope>
    <source>
        <strain evidence="10 11">Z6</strain>
    </source>
</reference>
<dbReference type="GO" id="GO:0008270">
    <property type="term" value="F:zinc ion binding"/>
    <property type="evidence" value="ECO:0007669"/>
    <property type="project" value="TreeGrafter"/>
</dbReference>
<dbReference type="GO" id="GO:1900376">
    <property type="term" value="P:regulation of secondary metabolite biosynthetic process"/>
    <property type="evidence" value="ECO:0007669"/>
    <property type="project" value="TreeGrafter"/>
</dbReference>
<protein>
    <submittedName>
        <fullName evidence="10">Transcriptional repressor</fullName>
    </submittedName>
</protein>
<evidence type="ECO:0000313" key="10">
    <source>
        <dbReference type="EMBL" id="OCL26892.1"/>
    </source>
</evidence>
<dbReference type="GO" id="GO:0045892">
    <property type="term" value="P:negative regulation of DNA-templated transcription"/>
    <property type="evidence" value="ECO:0007669"/>
    <property type="project" value="TreeGrafter"/>
</dbReference>
<evidence type="ECO:0000256" key="5">
    <source>
        <dbReference type="ARBA" id="ARBA00023015"/>
    </source>
</evidence>
<gene>
    <name evidence="10" type="ORF">U472_05230</name>
</gene>
<keyword evidence="3 8" id="KW-0479">Metal-binding</keyword>
<feature type="binding site" evidence="9">
    <location>
        <position position="130"/>
    </location>
    <ligand>
        <name>Fe cation</name>
        <dbReference type="ChEBI" id="CHEBI:24875"/>
    </ligand>
</feature>
<proteinExistence type="inferred from homology"/>
<keyword evidence="11" id="KW-1185">Reference proteome</keyword>
<evidence type="ECO:0000256" key="3">
    <source>
        <dbReference type="ARBA" id="ARBA00022723"/>
    </source>
</evidence>
<dbReference type="SUPFAM" id="SSF46785">
    <property type="entry name" value="Winged helix' DNA-binding domain"/>
    <property type="match status" value="1"/>
</dbReference>
<dbReference type="InterPro" id="IPR036388">
    <property type="entry name" value="WH-like_DNA-bd_sf"/>
</dbReference>
<dbReference type="AlphaFoldDB" id="A0A1C0A9E3"/>
<feature type="binding site" evidence="8">
    <location>
        <position position="98"/>
    </location>
    <ligand>
        <name>Zn(2+)</name>
        <dbReference type="ChEBI" id="CHEBI:29105"/>
    </ligand>
</feature>
<reference evidence="11" key="1">
    <citation type="submission" date="2016-07" db="EMBL/GenBank/DDBJ databases">
        <authorList>
            <person name="Florea S."/>
            <person name="Webb J.S."/>
            <person name="Jaromczyk J."/>
            <person name="Schardl C.L."/>
        </authorList>
    </citation>
    <scope>NUCLEOTIDE SEQUENCE [LARGE SCALE GENOMIC DNA]</scope>
    <source>
        <strain evidence="11">Z6</strain>
    </source>
</reference>
<evidence type="ECO:0000256" key="1">
    <source>
        <dbReference type="ARBA" id="ARBA00007957"/>
    </source>
</evidence>
<dbReference type="InterPro" id="IPR002481">
    <property type="entry name" value="FUR"/>
</dbReference>
<comment type="similarity">
    <text evidence="1">Belongs to the Fur family.</text>
</comment>
<dbReference type="FunFam" id="1.10.10.10:FF:000051">
    <property type="entry name" value="Fur family transcriptional regulator"/>
    <property type="match status" value="1"/>
</dbReference>
<keyword evidence="9" id="KW-0408">Iron</keyword>
<organism evidence="10 11">
    <name type="scientific">Orenia metallireducens</name>
    <dbReference type="NCBI Taxonomy" id="1413210"/>
    <lineage>
        <taxon>Bacteria</taxon>
        <taxon>Bacillati</taxon>
        <taxon>Bacillota</taxon>
        <taxon>Clostridia</taxon>
        <taxon>Halanaerobiales</taxon>
        <taxon>Halobacteroidaceae</taxon>
        <taxon>Orenia</taxon>
    </lineage>
</organism>
<feature type="binding site" evidence="9">
    <location>
        <position position="113"/>
    </location>
    <ligand>
        <name>Fe cation</name>
        <dbReference type="ChEBI" id="CHEBI:24875"/>
    </ligand>
</feature>
<dbReference type="Pfam" id="PF01475">
    <property type="entry name" value="FUR"/>
    <property type="match status" value="1"/>
</dbReference>
<dbReference type="EMBL" id="LWDV01000008">
    <property type="protein sequence ID" value="OCL26892.1"/>
    <property type="molecule type" value="Genomic_DNA"/>
</dbReference>
<dbReference type="InterPro" id="IPR043135">
    <property type="entry name" value="Fur_C"/>
</dbReference>
<evidence type="ECO:0000256" key="4">
    <source>
        <dbReference type="ARBA" id="ARBA00022833"/>
    </source>
</evidence>
<feature type="binding site" evidence="9">
    <location>
        <position position="92"/>
    </location>
    <ligand>
        <name>Fe cation</name>
        <dbReference type="ChEBI" id="CHEBI:24875"/>
    </ligand>
</feature>
<dbReference type="InterPro" id="IPR036390">
    <property type="entry name" value="WH_DNA-bd_sf"/>
</dbReference>
<keyword evidence="5" id="KW-0805">Transcription regulation</keyword>
<dbReference type="RefSeq" id="WP_068716230.1">
    <property type="nucleotide sequence ID" value="NZ_LWDV01000008.1"/>
</dbReference>
<evidence type="ECO:0000256" key="9">
    <source>
        <dbReference type="PIRSR" id="PIRSR602481-2"/>
    </source>
</evidence>
<evidence type="ECO:0000256" key="7">
    <source>
        <dbReference type="ARBA" id="ARBA00023163"/>
    </source>
</evidence>
<evidence type="ECO:0000313" key="11">
    <source>
        <dbReference type="Proteomes" id="UP000093514"/>
    </source>
</evidence>
<keyword evidence="4 8" id="KW-0862">Zinc</keyword>
<dbReference type="GO" id="GO:0000976">
    <property type="term" value="F:transcription cis-regulatory region binding"/>
    <property type="evidence" value="ECO:0007669"/>
    <property type="project" value="TreeGrafter"/>
</dbReference>
<dbReference type="CDD" id="cd07153">
    <property type="entry name" value="Fur_like"/>
    <property type="match status" value="1"/>
</dbReference>
<dbReference type="Proteomes" id="UP000093514">
    <property type="component" value="Unassembled WGS sequence"/>
</dbReference>
<dbReference type="Gene3D" id="3.30.1490.190">
    <property type="match status" value="1"/>
</dbReference>
<comment type="caution">
    <text evidence="10">The sequence shown here is derived from an EMBL/GenBank/DDBJ whole genome shotgun (WGS) entry which is preliminary data.</text>
</comment>
<evidence type="ECO:0000256" key="2">
    <source>
        <dbReference type="ARBA" id="ARBA00022491"/>
    </source>
</evidence>
<evidence type="ECO:0000256" key="8">
    <source>
        <dbReference type="PIRSR" id="PIRSR602481-1"/>
    </source>
</evidence>
<dbReference type="GO" id="GO:0003700">
    <property type="term" value="F:DNA-binding transcription factor activity"/>
    <property type="evidence" value="ECO:0007669"/>
    <property type="project" value="InterPro"/>
</dbReference>
<dbReference type="PANTHER" id="PTHR33202">
    <property type="entry name" value="ZINC UPTAKE REGULATION PROTEIN"/>
    <property type="match status" value="1"/>
</dbReference>
<accession>A0A1C0A9E3</accession>
<name>A0A1C0A9E3_9FIRM</name>
<dbReference type="Gene3D" id="1.10.10.10">
    <property type="entry name" value="Winged helix-like DNA-binding domain superfamily/Winged helix DNA-binding domain"/>
    <property type="match status" value="1"/>
</dbReference>
<keyword evidence="2" id="KW-0678">Repressor</keyword>
<feature type="binding site" evidence="8">
    <location>
        <position position="101"/>
    </location>
    <ligand>
        <name>Zn(2+)</name>
        <dbReference type="ChEBI" id="CHEBI:29105"/>
    </ligand>
</feature>
<dbReference type="OrthoDB" id="8659436at2"/>
<comment type="cofactor">
    <cofactor evidence="8">
        <name>Zn(2+)</name>
        <dbReference type="ChEBI" id="CHEBI:29105"/>
    </cofactor>
    <text evidence="8">Binds 1 zinc ion per subunit.</text>
</comment>
<feature type="binding site" evidence="8">
    <location>
        <position position="141"/>
    </location>
    <ligand>
        <name>Zn(2+)</name>
        <dbReference type="ChEBI" id="CHEBI:29105"/>
    </ligand>
</feature>
<feature type="binding site" evidence="8">
    <location>
        <position position="138"/>
    </location>
    <ligand>
        <name>Zn(2+)</name>
        <dbReference type="ChEBI" id="CHEBI:29105"/>
    </ligand>
</feature>
<sequence length="142" mass="16511">MEATLDNLKSILAASNYKLTAQRKIILQILINNKGEHLSAEEVYNIVKTEDPGIGLATVYRTLELFCELGIIQQLTFDENCRRYELETGEEHHHHLVCSKCGKVIEFNDEVLEEFESELEKRHSFKVTEHKIKFYGYCEDCQ</sequence>
<keyword evidence="6" id="KW-0238">DNA-binding</keyword>
<keyword evidence="7" id="KW-0804">Transcription</keyword>
<dbReference type="PANTHER" id="PTHR33202:SF7">
    <property type="entry name" value="FERRIC UPTAKE REGULATION PROTEIN"/>
    <property type="match status" value="1"/>
</dbReference>
<evidence type="ECO:0000256" key="6">
    <source>
        <dbReference type="ARBA" id="ARBA00023125"/>
    </source>
</evidence>